<proteinExistence type="predicted"/>
<keyword evidence="2" id="KW-1185">Reference proteome</keyword>
<reference evidence="2" key="1">
    <citation type="journal article" date="2017" name="Nat. Commun.">
        <title>The North American bullfrog draft genome provides insight into hormonal regulation of long noncoding RNA.</title>
        <authorList>
            <person name="Hammond S.A."/>
            <person name="Warren R.L."/>
            <person name="Vandervalk B.P."/>
            <person name="Kucuk E."/>
            <person name="Khan H."/>
            <person name="Gibb E.A."/>
            <person name="Pandoh P."/>
            <person name="Kirk H."/>
            <person name="Zhao Y."/>
            <person name="Jones M."/>
            <person name="Mungall A.J."/>
            <person name="Coope R."/>
            <person name="Pleasance S."/>
            <person name="Moore R.A."/>
            <person name="Holt R.A."/>
            <person name="Round J.M."/>
            <person name="Ohora S."/>
            <person name="Walle B.V."/>
            <person name="Veldhoen N."/>
            <person name="Helbing C.C."/>
            <person name="Birol I."/>
        </authorList>
    </citation>
    <scope>NUCLEOTIDE SEQUENCE [LARGE SCALE GENOMIC DNA]</scope>
</reference>
<sequence>METLKAFICPQIPDPARIFPKDFQQWLKSDVYNVYSKPEKEEICPVFLIESHPTTKSV</sequence>
<evidence type="ECO:0000313" key="1">
    <source>
        <dbReference type="EMBL" id="PIO34178.1"/>
    </source>
</evidence>
<dbReference type="Proteomes" id="UP000228934">
    <property type="component" value="Unassembled WGS sequence"/>
</dbReference>
<gene>
    <name evidence="1" type="ORF">AB205_0104650</name>
</gene>
<name>A0A2G9S1Y9_AQUCT</name>
<dbReference type="AlphaFoldDB" id="A0A2G9S1Y9"/>
<organism evidence="1 2">
    <name type="scientific">Aquarana catesbeiana</name>
    <name type="common">American bullfrog</name>
    <name type="synonym">Rana catesbeiana</name>
    <dbReference type="NCBI Taxonomy" id="8400"/>
    <lineage>
        <taxon>Eukaryota</taxon>
        <taxon>Metazoa</taxon>
        <taxon>Chordata</taxon>
        <taxon>Craniata</taxon>
        <taxon>Vertebrata</taxon>
        <taxon>Euteleostomi</taxon>
        <taxon>Amphibia</taxon>
        <taxon>Batrachia</taxon>
        <taxon>Anura</taxon>
        <taxon>Neobatrachia</taxon>
        <taxon>Ranoidea</taxon>
        <taxon>Ranidae</taxon>
        <taxon>Aquarana</taxon>
    </lineage>
</organism>
<accession>A0A2G9S1Y9</accession>
<evidence type="ECO:0000313" key="2">
    <source>
        <dbReference type="Proteomes" id="UP000228934"/>
    </source>
</evidence>
<dbReference type="EMBL" id="KV928360">
    <property type="protein sequence ID" value="PIO34178.1"/>
    <property type="molecule type" value="Genomic_DNA"/>
</dbReference>
<protein>
    <submittedName>
        <fullName evidence="1">Uncharacterized protein</fullName>
    </submittedName>
</protein>